<proteinExistence type="inferred from homology"/>
<evidence type="ECO:0000313" key="4">
    <source>
        <dbReference type="EMBL" id="WUS56178.1"/>
    </source>
</evidence>
<reference evidence="4 5" key="1">
    <citation type="submission" date="2022-10" db="EMBL/GenBank/DDBJ databases">
        <title>The complete genomes of actinobacterial strains from the NBC collection.</title>
        <authorList>
            <person name="Joergensen T.S."/>
            <person name="Alvarez Arevalo M."/>
            <person name="Sterndorff E.B."/>
            <person name="Faurdal D."/>
            <person name="Vuksanovic O."/>
            <person name="Mourched A.-S."/>
            <person name="Charusanti P."/>
            <person name="Shaw S."/>
            <person name="Blin K."/>
            <person name="Weber T."/>
        </authorList>
    </citation>
    <scope>NUCLEOTIDE SEQUENCE [LARGE SCALE GENOMIC DNA]</scope>
    <source>
        <strain evidence="4 5">NBC_01247</strain>
    </source>
</reference>
<evidence type="ECO:0000256" key="3">
    <source>
        <dbReference type="SAM" id="MobiDB-lite"/>
    </source>
</evidence>
<dbReference type="InterPro" id="IPR017972">
    <property type="entry name" value="Cyt_P450_CS"/>
</dbReference>
<dbReference type="SUPFAM" id="SSF48264">
    <property type="entry name" value="Cytochrome P450"/>
    <property type="match status" value="1"/>
</dbReference>
<feature type="region of interest" description="Disordered" evidence="3">
    <location>
        <begin position="1"/>
        <end position="34"/>
    </location>
</feature>
<name>A0ABZ1W5W2_9ACTN</name>
<keyword evidence="2" id="KW-0408">Iron</keyword>
<dbReference type="PANTHER" id="PTHR46696">
    <property type="entry name" value="P450, PUTATIVE (EUROFUNG)-RELATED"/>
    <property type="match status" value="1"/>
</dbReference>
<accession>A0ABZ1W5W2</accession>
<dbReference type="EMBL" id="CP108482">
    <property type="protein sequence ID" value="WUS56178.1"/>
    <property type="molecule type" value="Genomic_DNA"/>
</dbReference>
<dbReference type="Gene3D" id="1.10.630.10">
    <property type="entry name" value="Cytochrome P450"/>
    <property type="match status" value="1"/>
</dbReference>
<dbReference type="PROSITE" id="PS00086">
    <property type="entry name" value="CYTOCHROME_P450"/>
    <property type="match status" value="1"/>
</dbReference>
<dbReference type="CDD" id="cd11029">
    <property type="entry name" value="CYP107-like"/>
    <property type="match status" value="1"/>
</dbReference>
<dbReference type="InterPro" id="IPR001128">
    <property type="entry name" value="Cyt_P450"/>
</dbReference>
<keyword evidence="2" id="KW-0479">Metal-binding</keyword>
<dbReference type="Pfam" id="PF00067">
    <property type="entry name" value="p450"/>
    <property type="match status" value="1"/>
</dbReference>
<protein>
    <submittedName>
        <fullName evidence="4">Cytochrome P450</fullName>
    </submittedName>
</protein>
<evidence type="ECO:0000256" key="2">
    <source>
        <dbReference type="RuleBase" id="RU000461"/>
    </source>
</evidence>
<evidence type="ECO:0000256" key="1">
    <source>
        <dbReference type="ARBA" id="ARBA00010617"/>
    </source>
</evidence>
<organism evidence="4 5">
    <name type="scientific">Kitasatospora herbaricolor</name>
    <dbReference type="NCBI Taxonomy" id="68217"/>
    <lineage>
        <taxon>Bacteria</taxon>
        <taxon>Bacillati</taxon>
        <taxon>Actinomycetota</taxon>
        <taxon>Actinomycetes</taxon>
        <taxon>Kitasatosporales</taxon>
        <taxon>Streptomycetaceae</taxon>
        <taxon>Kitasatospora</taxon>
    </lineage>
</organism>
<sequence>MASTPAGRAGDPRPAPPAVPARGTEGSPLGGGFLARPDEVLAGLRERCPVARVTTPAGRPVWLVTREADVRAAFLDPRLSLRSTPPAPGRPHRAMDLTLVNYDPPDHTRIRRLAAPAFAPGRIAAYRPRAAELADELLAALGTPAAVDLITGFAEPFAFAVLREVFGFGDEVAPRLHRAVGDLIRHTDAERALDELDAIVRARIADCREHPGEDVTSSVLRAWEASGQVTEAELVDLLAMLVLAGFDSTVQMLGMAVLALLGHPAELARLRAAPELLPGAVDELQRWDTPGPFGTRRVALADVEIGGTVIPAGSGVLLSVAAANRDPRSHPDPDRLDLTRPDAARHLTFGAGPHYCPGAPLARLELTVALAALLRHWPDVRLAVPVRELAWGGGFQHRRLEALPLLLGTGRAGPAAA</sequence>
<dbReference type="InterPro" id="IPR002397">
    <property type="entry name" value="Cyt_P450_B"/>
</dbReference>
<keyword evidence="2" id="KW-0503">Monooxygenase</keyword>
<dbReference type="PRINTS" id="PR00359">
    <property type="entry name" value="BP450"/>
</dbReference>
<dbReference type="PANTHER" id="PTHR46696:SF6">
    <property type="entry name" value="P450, PUTATIVE (EUROFUNG)-RELATED"/>
    <property type="match status" value="1"/>
</dbReference>
<dbReference type="InterPro" id="IPR036396">
    <property type="entry name" value="Cyt_P450_sf"/>
</dbReference>
<keyword evidence="2" id="KW-0560">Oxidoreductase</keyword>
<dbReference type="Proteomes" id="UP001432014">
    <property type="component" value="Chromosome"/>
</dbReference>
<gene>
    <name evidence="4" type="ORF">OG469_11940</name>
</gene>
<evidence type="ECO:0000313" key="5">
    <source>
        <dbReference type="Proteomes" id="UP001432014"/>
    </source>
</evidence>
<keyword evidence="5" id="KW-1185">Reference proteome</keyword>
<comment type="similarity">
    <text evidence="1 2">Belongs to the cytochrome P450 family.</text>
</comment>
<keyword evidence="2" id="KW-0349">Heme</keyword>
<dbReference type="RefSeq" id="WP_329499215.1">
    <property type="nucleotide sequence ID" value="NZ_CP108460.1"/>
</dbReference>